<gene>
    <name evidence="1" type="ORF">CS022_10335</name>
</gene>
<dbReference type="Pfam" id="PF12614">
    <property type="entry name" value="RRF_GI"/>
    <property type="match status" value="1"/>
</dbReference>
<evidence type="ECO:0000313" key="2">
    <source>
        <dbReference type="Proteomes" id="UP000290287"/>
    </source>
</evidence>
<dbReference type="InterPro" id="IPR022253">
    <property type="entry name" value="Ribosome_recyc_fac_bac"/>
</dbReference>
<dbReference type="RefSeq" id="WP_129122198.1">
    <property type="nucleotide sequence ID" value="NZ_PEIB01000010.1"/>
</dbReference>
<dbReference type="AlphaFoldDB" id="A0A4Q0YQP1"/>
<organism evidence="1 2">
    <name type="scientific">Veronia nyctiphanis</name>
    <dbReference type="NCBI Taxonomy" id="1278244"/>
    <lineage>
        <taxon>Bacteria</taxon>
        <taxon>Pseudomonadati</taxon>
        <taxon>Pseudomonadota</taxon>
        <taxon>Gammaproteobacteria</taxon>
        <taxon>Vibrionales</taxon>
        <taxon>Vibrionaceae</taxon>
        <taxon>Veronia</taxon>
    </lineage>
</organism>
<comment type="caution">
    <text evidence="1">The sequence shown here is derived from an EMBL/GenBank/DDBJ whole genome shotgun (WGS) entry which is preliminary data.</text>
</comment>
<dbReference type="EMBL" id="PEIB01000010">
    <property type="protein sequence ID" value="RXJ73362.1"/>
    <property type="molecule type" value="Genomic_DNA"/>
</dbReference>
<dbReference type="OrthoDB" id="6199326at2"/>
<sequence>MSDTTLTVALPSLIHRIGSDAVKDAKSLAESHRCSLKRVRRSRNWQLQGEARDIDSVCHALQNQEAMKYLIGKIEQKLALHPELLETTADKLKRIIVANPAITLAELVDATRCTMAEARAARLDTEEF</sequence>
<keyword evidence="2" id="KW-1185">Reference proteome</keyword>
<reference evidence="1 2" key="1">
    <citation type="submission" date="2017-10" db="EMBL/GenBank/DDBJ databases">
        <title>Nyctiphanis sp. nov., isolated from the stomach of the euphausiid Nyctiphanes simplex (Hansen, 1911) in the Gulf of California.</title>
        <authorList>
            <person name="Gomez-Gil B."/>
            <person name="Aguilar-Mendez M."/>
            <person name="Lopez-Cortes A."/>
            <person name="Gomez-Gutierrez J."/>
            <person name="Roque A."/>
            <person name="Lang E."/>
            <person name="Gonzalez-Castillo A."/>
        </authorList>
    </citation>
    <scope>NUCLEOTIDE SEQUENCE [LARGE SCALE GENOMIC DNA]</scope>
    <source>
        <strain evidence="1 2">CAIM 600</strain>
    </source>
</reference>
<dbReference type="Proteomes" id="UP000290287">
    <property type="component" value="Unassembled WGS sequence"/>
</dbReference>
<protein>
    <submittedName>
        <fullName evidence="1">Ribosome recycling factor</fullName>
    </submittedName>
</protein>
<name>A0A4Q0YQP1_9GAMM</name>
<evidence type="ECO:0000313" key="1">
    <source>
        <dbReference type="EMBL" id="RXJ73362.1"/>
    </source>
</evidence>
<proteinExistence type="predicted"/>
<accession>A0A4Q0YQP1</accession>